<dbReference type="PANTHER" id="PTHR43243:SF95">
    <property type="entry name" value="LD37241P"/>
    <property type="match status" value="1"/>
</dbReference>
<feature type="transmembrane region" description="Helical" evidence="5">
    <location>
        <begin position="79"/>
        <end position="98"/>
    </location>
</feature>
<feature type="transmembrane region" description="Helical" evidence="5">
    <location>
        <begin position="207"/>
        <end position="230"/>
    </location>
</feature>
<keyword evidence="8" id="KW-1185">Reference proteome</keyword>
<feature type="transmembrane region" description="Helical" evidence="5">
    <location>
        <begin position="561"/>
        <end position="581"/>
    </location>
</feature>
<proteinExistence type="predicted"/>
<accession>A0A5E4MN98</accession>
<keyword evidence="4 5" id="KW-0472">Membrane</keyword>
<dbReference type="OrthoDB" id="3900342at2759"/>
<dbReference type="GO" id="GO:0097638">
    <property type="term" value="P:L-arginine import across plasma membrane"/>
    <property type="evidence" value="ECO:0007669"/>
    <property type="project" value="TreeGrafter"/>
</dbReference>
<dbReference type="GO" id="GO:0000064">
    <property type="term" value="F:L-ornithine transmembrane transporter activity"/>
    <property type="evidence" value="ECO:0007669"/>
    <property type="project" value="TreeGrafter"/>
</dbReference>
<comment type="subcellular location">
    <subcellularLocation>
        <location evidence="1">Membrane</location>
        <topology evidence="1">Multi-pass membrane protein</topology>
    </subcellularLocation>
</comment>
<feature type="transmembrane region" description="Helical" evidence="5">
    <location>
        <begin position="288"/>
        <end position="315"/>
    </location>
</feature>
<dbReference type="Pfam" id="PF13520">
    <property type="entry name" value="AA_permease_2"/>
    <property type="match status" value="1"/>
</dbReference>
<dbReference type="GO" id="GO:0005886">
    <property type="term" value="C:plasma membrane"/>
    <property type="evidence" value="ECO:0007669"/>
    <property type="project" value="TreeGrafter"/>
</dbReference>
<feature type="transmembrane region" description="Helical" evidence="5">
    <location>
        <begin position="341"/>
        <end position="367"/>
    </location>
</feature>
<feature type="transmembrane region" description="Helical" evidence="5">
    <location>
        <begin position="250"/>
        <end position="267"/>
    </location>
</feature>
<dbReference type="InterPro" id="IPR002293">
    <property type="entry name" value="AA/rel_permease1"/>
</dbReference>
<evidence type="ECO:0000256" key="5">
    <source>
        <dbReference type="SAM" id="Phobius"/>
    </source>
</evidence>
<organism evidence="7 8">
    <name type="scientific">Cinara cedri</name>
    <dbReference type="NCBI Taxonomy" id="506608"/>
    <lineage>
        <taxon>Eukaryota</taxon>
        <taxon>Metazoa</taxon>
        <taxon>Ecdysozoa</taxon>
        <taxon>Arthropoda</taxon>
        <taxon>Hexapoda</taxon>
        <taxon>Insecta</taxon>
        <taxon>Pterygota</taxon>
        <taxon>Neoptera</taxon>
        <taxon>Paraneoptera</taxon>
        <taxon>Hemiptera</taxon>
        <taxon>Sternorrhyncha</taxon>
        <taxon>Aphidomorpha</taxon>
        <taxon>Aphidoidea</taxon>
        <taxon>Aphididae</taxon>
        <taxon>Lachninae</taxon>
        <taxon>Cinara</taxon>
    </lineage>
</organism>
<evidence type="ECO:0000256" key="2">
    <source>
        <dbReference type="ARBA" id="ARBA00022692"/>
    </source>
</evidence>
<feature type="transmembrane region" description="Helical" evidence="5">
    <location>
        <begin position="110"/>
        <end position="131"/>
    </location>
</feature>
<feature type="domain" description="Cationic amino acid transporter C-terminal" evidence="6">
    <location>
        <begin position="534"/>
        <end position="584"/>
    </location>
</feature>
<feature type="transmembrane region" description="Helical" evidence="5">
    <location>
        <begin position="502"/>
        <end position="522"/>
    </location>
</feature>
<feature type="transmembrane region" description="Helical" evidence="5">
    <location>
        <begin position="47"/>
        <end position="67"/>
    </location>
</feature>
<keyword evidence="2 5" id="KW-0812">Transmembrane</keyword>
<dbReference type="AlphaFoldDB" id="A0A5E4MN98"/>
<keyword evidence="3 5" id="KW-1133">Transmembrane helix</keyword>
<dbReference type="Gene3D" id="1.20.1740.10">
    <property type="entry name" value="Amino acid/polyamine transporter I"/>
    <property type="match status" value="2"/>
</dbReference>
<dbReference type="PANTHER" id="PTHR43243">
    <property type="entry name" value="INNER MEMBRANE TRANSPORTER YGJI-RELATED"/>
    <property type="match status" value="1"/>
</dbReference>
<feature type="transmembrane region" description="Helical" evidence="5">
    <location>
        <begin position="388"/>
        <end position="409"/>
    </location>
</feature>
<evidence type="ECO:0000256" key="4">
    <source>
        <dbReference type="ARBA" id="ARBA00023136"/>
    </source>
</evidence>
<reference evidence="7 8" key="1">
    <citation type="submission" date="2019-08" db="EMBL/GenBank/DDBJ databases">
        <authorList>
            <person name="Alioto T."/>
            <person name="Alioto T."/>
            <person name="Gomez Garrido J."/>
        </authorList>
    </citation>
    <scope>NUCLEOTIDE SEQUENCE [LARGE SCALE GENOMIC DNA]</scope>
</reference>
<evidence type="ECO:0000313" key="7">
    <source>
        <dbReference type="EMBL" id="VVC32914.1"/>
    </source>
</evidence>
<name>A0A5E4MN98_9HEMI</name>
<protein>
    <submittedName>
        <fullName evidence="7">Cationic amino acid transporter, C-terminal,Amino acid/polyamine transporter I</fullName>
    </submittedName>
</protein>
<dbReference type="FunFam" id="1.20.1740.10:FF:000010">
    <property type="entry name" value="probable cationic amino acid transporter"/>
    <property type="match status" value="1"/>
</dbReference>
<sequence>MSGPESKLSTFITKQTESFYQALCRKKTFVNDAELHGTEKLNRVLNVYDLTGLGIGATLGSGVYVLAGKVAKSITGPAVVLSFVLAAVVSSFSGVCYAEFAGRVPKAGSAYIYSYVAVGEFIAFVIGWNLLIEHTIGTASVAKATTNYLDSLLGDPQKNFMMKHFPMHMEFLGEYPDVASFIFVMAIALLVAWGVRKSSTLNNLFTTLNLLTVTIVIVSGFYLGKFSNWFIPKSEIPAGVDGGEGGFSPFGWTGIVAGAARCFYAFIGFDSIATTGEETRNPKRTIPLAIVLSLFFVTLAYSGVASVLTLMWPYYDQVRIKSSLRVIEFIYQKLGLPVIKYMVTCGAIFALLTTLVGTLFPLPRILYAMASDGLLFKFLSKINDKTKTPFIATVICGISAGILSTIFNLDQLVDMASIGTLISYMIVCVCILILRYKNNTDQRKVTAETFVEDKWFNFSNARTPTDQTQRMSRVLILVYTVAAFVFSFCSVNLGLYKDVFRLSLTIATYVSCGVLFVTMLLLYRLPQAAEQLSFKVPLVPFVPCVSILLNIYLMMELNIKTWIRFCLWLVVGLFIYAFYGVRNSVESIKQRALKDIKNEPEIF</sequence>
<dbReference type="InterPro" id="IPR029485">
    <property type="entry name" value="CAT_C"/>
</dbReference>
<dbReference type="Proteomes" id="UP000325440">
    <property type="component" value="Unassembled WGS sequence"/>
</dbReference>
<dbReference type="GO" id="GO:0015189">
    <property type="term" value="F:L-lysine transmembrane transporter activity"/>
    <property type="evidence" value="ECO:0007669"/>
    <property type="project" value="TreeGrafter"/>
</dbReference>
<dbReference type="PIRSF" id="PIRSF006060">
    <property type="entry name" value="AA_transporter"/>
    <property type="match status" value="1"/>
</dbReference>
<feature type="transmembrane region" description="Helical" evidence="5">
    <location>
        <begin position="415"/>
        <end position="434"/>
    </location>
</feature>
<feature type="transmembrane region" description="Helical" evidence="5">
    <location>
        <begin position="474"/>
        <end position="496"/>
    </location>
</feature>
<evidence type="ECO:0000313" key="8">
    <source>
        <dbReference type="Proteomes" id="UP000325440"/>
    </source>
</evidence>
<gene>
    <name evidence="7" type="ORF">CINCED_3A019225</name>
</gene>
<dbReference type="Pfam" id="PF13906">
    <property type="entry name" value="AA_permease_C"/>
    <property type="match status" value="1"/>
</dbReference>
<feature type="transmembrane region" description="Helical" evidence="5">
    <location>
        <begin position="534"/>
        <end position="555"/>
    </location>
</feature>
<feature type="transmembrane region" description="Helical" evidence="5">
    <location>
        <begin position="178"/>
        <end position="195"/>
    </location>
</feature>
<dbReference type="EMBL" id="CABPRJ010000960">
    <property type="protein sequence ID" value="VVC32914.1"/>
    <property type="molecule type" value="Genomic_DNA"/>
</dbReference>
<evidence type="ECO:0000256" key="3">
    <source>
        <dbReference type="ARBA" id="ARBA00022989"/>
    </source>
</evidence>
<dbReference type="GO" id="GO:0061459">
    <property type="term" value="F:L-arginine transmembrane transporter activity"/>
    <property type="evidence" value="ECO:0007669"/>
    <property type="project" value="TreeGrafter"/>
</dbReference>
<evidence type="ECO:0000256" key="1">
    <source>
        <dbReference type="ARBA" id="ARBA00004141"/>
    </source>
</evidence>
<evidence type="ECO:0000259" key="6">
    <source>
        <dbReference type="Pfam" id="PF13906"/>
    </source>
</evidence>